<dbReference type="RefSeq" id="WP_056124605.1">
    <property type="nucleotide sequence ID" value="NZ_WSES01000004.1"/>
</dbReference>
<name>A0A7X3G2K7_9BURK</name>
<feature type="signal peptide" evidence="1">
    <location>
        <begin position="1"/>
        <end position="28"/>
    </location>
</feature>
<keyword evidence="1" id="KW-0732">Signal</keyword>
<accession>A0A7X3G2K7</accession>
<reference evidence="2 3" key="1">
    <citation type="submission" date="2019-12" db="EMBL/GenBank/DDBJ databases">
        <authorList>
            <person name="Li C."/>
            <person name="Zhao J."/>
        </authorList>
    </citation>
    <scope>NUCLEOTIDE SEQUENCE [LARGE SCALE GENOMIC DNA]</scope>
    <source>
        <strain evidence="2 3">NEAU-DD11</strain>
    </source>
</reference>
<gene>
    <name evidence="2" type="ORF">GPY61_16020</name>
</gene>
<dbReference type="Pfam" id="PF13689">
    <property type="entry name" value="DUF4154"/>
    <property type="match status" value="1"/>
</dbReference>
<evidence type="ECO:0000313" key="2">
    <source>
        <dbReference type="EMBL" id="MVW61437.1"/>
    </source>
</evidence>
<proteinExistence type="predicted"/>
<comment type="caution">
    <text evidence="2">The sequence shown here is derived from an EMBL/GenBank/DDBJ whole genome shotgun (WGS) entry which is preliminary data.</text>
</comment>
<keyword evidence="3" id="KW-1185">Reference proteome</keyword>
<evidence type="ECO:0000256" key="1">
    <source>
        <dbReference type="SAM" id="SignalP"/>
    </source>
</evidence>
<organism evidence="2 3">
    <name type="scientific">Massilia cellulosiltytica</name>
    <dbReference type="NCBI Taxonomy" id="2683234"/>
    <lineage>
        <taxon>Bacteria</taxon>
        <taxon>Pseudomonadati</taxon>
        <taxon>Pseudomonadota</taxon>
        <taxon>Betaproteobacteria</taxon>
        <taxon>Burkholderiales</taxon>
        <taxon>Oxalobacteraceae</taxon>
        <taxon>Telluria group</taxon>
        <taxon>Massilia</taxon>
    </lineage>
</organism>
<dbReference type="Proteomes" id="UP000443353">
    <property type="component" value="Unassembled WGS sequence"/>
</dbReference>
<protein>
    <submittedName>
        <fullName evidence="2">DUF4154 domain-containing protein</fullName>
    </submittedName>
</protein>
<dbReference type="AlphaFoldDB" id="A0A7X3G2K7"/>
<dbReference type="EMBL" id="WSES01000004">
    <property type="protein sequence ID" value="MVW61437.1"/>
    <property type="molecule type" value="Genomic_DNA"/>
</dbReference>
<feature type="chain" id="PRO_5030660771" evidence="1">
    <location>
        <begin position="29"/>
        <end position="180"/>
    </location>
</feature>
<sequence length="180" mass="19022">MMVFSRAAARPVRRAALCLLIFAGAGQAGTGPLGAPEHKLKAAYLYRVATFVDWPDAAFARAGSPLLVGVAGNDALAIEAAQFMTGRLVHGRQLAVRRVDPRALPPGLHVLYVAASPARGRLLAAVRSQPVLTVCDGVPELGCVVGLVADGDRLRLRIDRLEAMAAQLRISARLLALATW</sequence>
<evidence type="ECO:0000313" key="3">
    <source>
        <dbReference type="Proteomes" id="UP000443353"/>
    </source>
</evidence>
<dbReference type="InterPro" id="IPR025293">
    <property type="entry name" value="YfiR/HmsC-like"/>
</dbReference>